<keyword evidence="2" id="KW-0805">Transcription regulation</keyword>
<dbReference type="Proteomes" id="UP001143548">
    <property type="component" value="Unassembled WGS sequence"/>
</dbReference>
<evidence type="ECO:0000313" key="9">
    <source>
        <dbReference type="Proteomes" id="UP001143548"/>
    </source>
</evidence>
<dbReference type="CDD" id="cd12148">
    <property type="entry name" value="fungal_TF_MHR"/>
    <property type="match status" value="1"/>
</dbReference>
<dbReference type="AlphaFoldDB" id="A0A9W5YNL1"/>
<gene>
    <name evidence="8" type="ORF">AbraCBS73388_006735</name>
</gene>
<dbReference type="EMBL" id="BROQ01000035">
    <property type="protein sequence ID" value="GKZ21085.1"/>
    <property type="molecule type" value="Genomic_DNA"/>
</dbReference>
<evidence type="ECO:0000313" key="8">
    <source>
        <dbReference type="EMBL" id="GKZ21085.1"/>
    </source>
</evidence>
<dbReference type="InterPro" id="IPR052073">
    <property type="entry name" value="Amide_Lactam_Regulators"/>
</dbReference>
<organism evidence="8 9">
    <name type="scientific">Aspergillus brasiliensis</name>
    <dbReference type="NCBI Taxonomy" id="319629"/>
    <lineage>
        <taxon>Eukaryota</taxon>
        <taxon>Fungi</taxon>
        <taxon>Dikarya</taxon>
        <taxon>Ascomycota</taxon>
        <taxon>Pezizomycotina</taxon>
        <taxon>Eurotiomycetes</taxon>
        <taxon>Eurotiomycetidae</taxon>
        <taxon>Eurotiales</taxon>
        <taxon>Aspergillaceae</taxon>
        <taxon>Aspergillus</taxon>
        <taxon>Aspergillus subgen. Circumdati</taxon>
    </lineage>
</organism>
<evidence type="ECO:0000256" key="5">
    <source>
        <dbReference type="ARBA" id="ARBA00023242"/>
    </source>
</evidence>
<keyword evidence="3" id="KW-0238">DNA-binding</keyword>
<reference evidence="8" key="1">
    <citation type="submission" date="2022-07" db="EMBL/GenBank/DDBJ databases">
        <title>Taxonomy of Aspergillus series Nigri: significant species reduction supported by multi-species coalescent approaches.</title>
        <authorList>
            <person name="Bian C."/>
            <person name="Kusuya Y."/>
            <person name="Sklenar F."/>
            <person name="D'hooge E."/>
            <person name="Yaguchi T."/>
            <person name="Takahashi H."/>
            <person name="Hubka V."/>
        </authorList>
    </citation>
    <scope>NUCLEOTIDE SEQUENCE</scope>
    <source>
        <strain evidence="8">CBS 733.88</strain>
    </source>
</reference>
<sequence length="680" mass="75579">MRIFQDTSPHETSQRRDVEATEVDYTASSGIASESTLPGESNNSVSEQPASPIVTPITDPSIDAREFRYATMLSLMDYNASVDKESKKPQPVKLISGTNPLSALLGKDLKHTIVTNSCSFRTPDPVGWSAPTVLRKGSSLHSCDWESYYRSRGISAARLQFMSAVGCFNLPPAAQCSQLLEIYFKHIHPMLPVIERRDFLSSYYGSDNPPPLILLQAVFLAASRYMVSNGKIVNGMPEIRSYCDELHIKVRSLIDAEIIHERLAVIQASLIASLHWEGREGLNSALDSLSIAVRAGQEMGLHRKQHATAQSEASEQERLHRRIWWCTYTLDRLCAAQEGTPFIINERDCNVEPLTQDDLCGEDRVTSEVVLISLSLARVIEDTVRCLYQPPEDLVLPSPQGVSLRQKLLTQIDAINDRINLTLFSGFRASDALQTGPKTLAVSFGTFLLTHLNAVRILIHRPFLLYCEPQGSGIQHSRNACRQHAEDILGDLKLLLEHDMLRYSWPFTVYAVVNCLLIFWYDVSSPPLNTPDELQKAHRNYMDVANLLRVMGETWWAAAAKHKLSLALAQAANVLLSQGRSRQLQPTHQVPVSVPVPSTTDNLMTTASPSNLVLSPRHGAPSETFDLFTNMLGITDWGPLTGEGDGLSEYNSMVGFWSSLGLDFDMDVAPNIFSIEPHEV</sequence>
<dbReference type="Pfam" id="PF04082">
    <property type="entry name" value="Fungal_trans"/>
    <property type="match status" value="1"/>
</dbReference>
<evidence type="ECO:0000259" key="7">
    <source>
        <dbReference type="SMART" id="SM00906"/>
    </source>
</evidence>
<name>A0A9W5YNL1_9EURO</name>
<feature type="region of interest" description="Disordered" evidence="6">
    <location>
        <begin position="1"/>
        <end position="58"/>
    </location>
</feature>
<protein>
    <submittedName>
        <fullName evidence="8">Transcriptional activator of fatty acid utilization</fullName>
    </submittedName>
</protein>
<dbReference type="GO" id="GO:0003677">
    <property type="term" value="F:DNA binding"/>
    <property type="evidence" value="ECO:0007669"/>
    <property type="project" value="UniProtKB-KW"/>
</dbReference>
<dbReference type="GO" id="GO:0008270">
    <property type="term" value="F:zinc ion binding"/>
    <property type="evidence" value="ECO:0007669"/>
    <property type="project" value="InterPro"/>
</dbReference>
<feature type="compositionally biased region" description="Basic and acidic residues" evidence="6">
    <location>
        <begin position="8"/>
        <end position="19"/>
    </location>
</feature>
<comment type="caution">
    <text evidence="8">The sequence shown here is derived from an EMBL/GenBank/DDBJ whole genome shotgun (WGS) entry which is preliminary data.</text>
</comment>
<keyword evidence="1" id="KW-0862">Zinc</keyword>
<evidence type="ECO:0000256" key="1">
    <source>
        <dbReference type="ARBA" id="ARBA00022833"/>
    </source>
</evidence>
<feature type="compositionally biased region" description="Polar residues" evidence="6">
    <location>
        <begin position="26"/>
        <end position="49"/>
    </location>
</feature>
<feature type="domain" description="Xylanolytic transcriptional activator regulatory" evidence="7">
    <location>
        <begin position="285"/>
        <end position="359"/>
    </location>
</feature>
<keyword evidence="5" id="KW-0539">Nucleus</keyword>
<keyword evidence="4" id="KW-0804">Transcription</keyword>
<dbReference type="PANTHER" id="PTHR47171:SF3">
    <property type="entry name" value="FARA-RELATED"/>
    <property type="match status" value="1"/>
</dbReference>
<accession>A0A9W5YNL1</accession>
<evidence type="ECO:0000256" key="4">
    <source>
        <dbReference type="ARBA" id="ARBA00023163"/>
    </source>
</evidence>
<dbReference type="InterPro" id="IPR007219">
    <property type="entry name" value="XnlR_reg_dom"/>
</dbReference>
<dbReference type="GO" id="GO:0006351">
    <property type="term" value="P:DNA-templated transcription"/>
    <property type="evidence" value="ECO:0007669"/>
    <property type="project" value="InterPro"/>
</dbReference>
<evidence type="ECO:0000256" key="2">
    <source>
        <dbReference type="ARBA" id="ARBA00023015"/>
    </source>
</evidence>
<evidence type="ECO:0000256" key="3">
    <source>
        <dbReference type="ARBA" id="ARBA00023125"/>
    </source>
</evidence>
<proteinExistence type="predicted"/>
<evidence type="ECO:0000256" key="6">
    <source>
        <dbReference type="SAM" id="MobiDB-lite"/>
    </source>
</evidence>
<dbReference type="SMART" id="SM00906">
    <property type="entry name" value="Fungal_trans"/>
    <property type="match status" value="1"/>
</dbReference>
<dbReference type="PANTHER" id="PTHR47171">
    <property type="entry name" value="FARA-RELATED"/>
    <property type="match status" value="1"/>
</dbReference>